<evidence type="ECO:0000256" key="4">
    <source>
        <dbReference type="RuleBase" id="RU362057"/>
    </source>
</evidence>
<dbReference type="PANTHER" id="PTHR48048:SF45">
    <property type="entry name" value="GLYCOSYLTRANSFERASE"/>
    <property type="match status" value="1"/>
</dbReference>
<accession>U5DBY4</accession>
<dbReference type="PROSITE" id="PS00375">
    <property type="entry name" value="UDPGT"/>
    <property type="match status" value="1"/>
</dbReference>
<dbReference type="InterPro" id="IPR002213">
    <property type="entry name" value="UDP_glucos_trans"/>
</dbReference>
<protein>
    <recommendedName>
        <fullName evidence="4">Glycosyltransferase</fullName>
        <ecNumber evidence="4">2.4.1.-</ecNumber>
    </recommendedName>
</protein>
<keyword evidence="6" id="KW-1185">Reference proteome</keyword>
<dbReference type="Pfam" id="PF00201">
    <property type="entry name" value="UDPGT"/>
    <property type="match status" value="1"/>
</dbReference>
<comment type="similarity">
    <text evidence="1 3">Belongs to the UDP-glycosyltransferase family.</text>
</comment>
<dbReference type="SUPFAM" id="SSF53756">
    <property type="entry name" value="UDP-Glycosyltransferase/glycogen phosphorylase"/>
    <property type="match status" value="1"/>
</dbReference>
<proteinExistence type="inferred from homology"/>
<dbReference type="FunFam" id="3.40.50.2000:FF:000056">
    <property type="entry name" value="Glycosyltransferase"/>
    <property type="match status" value="1"/>
</dbReference>
<dbReference type="AlphaFoldDB" id="U5DBY4"/>
<dbReference type="OMA" id="GDSSHEC"/>
<dbReference type="EC" id="2.4.1.-" evidence="4"/>
<gene>
    <name evidence="5" type="ORF">AMTR_s00062p00209960</name>
</gene>
<dbReference type="Proteomes" id="UP000017836">
    <property type="component" value="Unassembled WGS sequence"/>
</dbReference>
<evidence type="ECO:0000256" key="3">
    <source>
        <dbReference type="RuleBase" id="RU003718"/>
    </source>
</evidence>
<evidence type="ECO:0000313" key="5">
    <source>
        <dbReference type="EMBL" id="ERN19730.1"/>
    </source>
</evidence>
<dbReference type="PANTHER" id="PTHR48048">
    <property type="entry name" value="GLYCOSYLTRANSFERASE"/>
    <property type="match status" value="1"/>
</dbReference>
<dbReference type="OrthoDB" id="5835829at2759"/>
<dbReference type="InterPro" id="IPR035595">
    <property type="entry name" value="UDP_glycos_trans_CS"/>
</dbReference>
<dbReference type="Gene3D" id="3.40.50.2000">
    <property type="entry name" value="Glycogen Phosphorylase B"/>
    <property type="match status" value="2"/>
</dbReference>
<dbReference type="InterPro" id="IPR050481">
    <property type="entry name" value="UDP-glycosyltransf_plant"/>
</dbReference>
<dbReference type="EMBL" id="KI392068">
    <property type="protein sequence ID" value="ERN19730.1"/>
    <property type="molecule type" value="Genomic_DNA"/>
</dbReference>
<dbReference type="Gramene" id="ERN19730">
    <property type="protein sequence ID" value="ERN19730"/>
    <property type="gene ID" value="AMTR_s00062p00209960"/>
</dbReference>
<keyword evidence="2 3" id="KW-0808">Transferase</keyword>
<evidence type="ECO:0000256" key="2">
    <source>
        <dbReference type="ARBA" id="ARBA00022679"/>
    </source>
</evidence>
<evidence type="ECO:0000313" key="6">
    <source>
        <dbReference type="Proteomes" id="UP000017836"/>
    </source>
</evidence>
<dbReference type="eggNOG" id="KOG1192">
    <property type="taxonomic scope" value="Eukaryota"/>
</dbReference>
<evidence type="ECO:0000256" key="1">
    <source>
        <dbReference type="ARBA" id="ARBA00009995"/>
    </source>
</evidence>
<dbReference type="GO" id="GO:0035251">
    <property type="term" value="F:UDP-glucosyltransferase activity"/>
    <property type="evidence" value="ECO:0007669"/>
    <property type="project" value="InterPro"/>
</dbReference>
<organism evidence="5 6">
    <name type="scientific">Amborella trichopoda</name>
    <dbReference type="NCBI Taxonomy" id="13333"/>
    <lineage>
        <taxon>Eukaryota</taxon>
        <taxon>Viridiplantae</taxon>
        <taxon>Streptophyta</taxon>
        <taxon>Embryophyta</taxon>
        <taxon>Tracheophyta</taxon>
        <taxon>Spermatophyta</taxon>
        <taxon>Magnoliopsida</taxon>
        <taxon>Amborellales</taxon>
        <taxon>Amborellaceae</taxon>
        <taxon>Amborella</taxon>
    </lineage>
</organism>
<dbReference type="CDD" id="cd03784">
    <property type="entry name" value="GT1_Gtf-like"/>
    <property type="match status" value="1"/>
</dbReference>
<name>U5DBY4_AMBTC</name>
<keyword evidence="3" id="KW-0328">Glycosyltransferase</keyword>
<reference evidence="6" key="1">
    <citation type="journal article" date="2013" name="Science">
        <title>The Amborella genome and the evolution of flowering plants.</title>
        <authorList>
            <consortium name="Amborella Genome Project"/>
        </authorList>
    </citation>
    <scope>NUCLEOTIDE SEQUENCE [LARGE SCALE GENOMIC DNA]</scope>
</reference>
<sequence>MDEAAKVQVVVFPLPLVGHLVPTVELAKLLLGHRSLLSITILTPHDHPFNPSSTAPYIERTSSSSFPLNRLRFLQLPRVDFSPAPDMRPQTLFSLFAAAHKPIVTETLKSLSSTSPPVCAFIIDFFCTALLDAAMESGVPAYIFFTSSANSLALMLHLPTLHDQIPCEFKDCKEPIIVPGLPPVPPIDLPLVLSDKTNDAYKWFLYNSRRFHQAKGILINTFLDLETRSLDALHKGICLSDHPSPPVYPVGPLLNLDEYQTSAGEHHKCLQWLDKQPQDSVVFLCFGSLGTLSNRQTKQVALGLEQSGHRFLWSLRGPTSMDQLFDTKDAELRDLLPEGFLERTHDLGMVWPKWAPQAAVLAHPAVGAFVSHCGWNSTLESVWFGVPMVAWPLYAEQRLNALELVREVGVALELKMEEDGWVKAEELERVARRLMEGDEGKIVRKRVKELKEASTKVLEEGGSSYASLASAIHRILKG</sequence>
<dbReference type="HOGENOM" id="CLU_001724_3_2_1"/>